<evidence type="ECO:0000256" key="1">
    <source>
        <dbReference type="SAM" id="MobiDB-lite"/>
    </source>
</evidence>
<sequence length="56" mass="6214">MTGSVPNVKKAKATHEQRQQVRDANVAAMKRGTVATQLQGFINHAYKRPNAKPRGR</sequence>
<evidence type="ECO:0000313" key="2">
    <source>
        <dbReference type="EMBL" id="TCW33733.1"/>
    </source>
</evidence>
<feature type="region of interest" description="Disordered" evidence="1">
    <location>
        <begin position="1"/>
        <end position="24"/>
    </location>
</feature>
<proteinExistence type="predicted"/>
<reference evidence="2 3" key="1">
    <citation type="submission" date="2019-03" db="EMBL/GenBank/DDBJ databases">
        <title>Genomic Encyclopedia of Type Strains, Phase IV (KMG-IV): sequencing the most valuable type-strain genomes for metagenomic binning, comparative biology and taxonomic classification.</title>
        <authorList>
            <person name="Goeker M."/>
        </authorList>
    </citation>
    <scope>NUCLEOTIDE SEQUENCE [LARGE SCALE GENOMIC DNA]</scope>
    <source>
        <strain evidence="2 3">DSM 18507</strain>
    </source>
</reference>
<accession>A0ABY2D0W4</accession>
<dbReference type="EMBL" id="SMDA01000001">
    <property type="protein sequence ID" value="TCW33733.1"/>
    <property type="molecule type" value="Genomic_DNA"/>
</dbReference>
<name>A0ABY2D0W4_GULMO</name>
<dbReference type="RefSeq" id="WP_165922675.1">
    <property type="nucleotide sequence ID" value="NZ_SMDA01000001.1"/>
</dbReference>
<protein>
    <submittedName>
        <fullName evidence="2">Uncharacterized protein</fullName>
    </submittedName>
</protein>
<comment type="caution">
    <text evidence="2">The sequence shown here is derived from an EMBL/GenBank/DDBJ whole genome shotgun (WGS) entry which is preliminary data.</text>
</comment>
<keyword evidence="3" id="KW-1185">Reference proteome</keyword>
<dbReference type="Proteomes" id="UP000294801">
    <property type="component" value="Unassembled WGS sequence"/>
</dbReference>
<organism evidence="2 3">
    <name type="scientific">Gulbenkiania mobilis</name>
    <dbReference type="NCBI Taxonomy" id="397457"/>
    <lineage>
        <taxon>Bacteria</taxon>
        <taxon>Pseudomonadati</taxon>
        <taxon>Pseudomonadota</taxon>
        <taxon>Betaproteobacteria</taxon>
        <taxon>Neisseriales</taxon>
        <taxon>Chromobacteriaceae</taxon>
        <taxon>Gulbenkiania</taxon>
    </lineage>
</organism>
<evidence type="ECO:0000313" key="3">
    <source>
        <dbReference type="Proteomes" id="UP000294801"/>
    </source>
</evidence>
<gene>
    <name evidence="2" type="ORF">EV669_101259</name>
</gene>